<dbReference type="InterPro" id="IPR013087">
    <property type="entry name" value="Znf_C2H2_type"/>
</dbReference>
<feature type="compositionally biased region" description="Low complexity" evidence="1">
    <location>
        <begin position="377"/>
        <end position="393"/>
    </location>
</feature>
<feature type="region of interest" description="Disordered" evidence="1">
    <location>
        <begin position="540"/>
        <end position="567"/>
    </location>
</feature>
<dbReference type="Pfam" id="PF08313">
    <property type="entry name" value="SCA7"/>
    <property type="match status" value="1"/>
</dbReference>
<dbReference type="Proteomes" id="UP000092461">
    <property type="component" value="Unassembled WGS sequence"/>
</dbReference>
<feature type="domain" description="SCA7" evidence="2">
    <location>
        <begin position="288"/>
        <end position="354"/>
    </location>
</feature>
<organism evidence="4 5">
    <name type="scientific">Lutzomyia longipalpis</name>
    <name type="common">Sand fly</name>
    <dbReference type="NCBI Taxonomy" id="7200"/>
    <lineage>
        <taxon>Eukaryota</taxon>
        <taxon>Metazoa</taxon>
        <taxon>Ecdysozoa</taxon>
        <taxon>Arthropoda</taxon>
        <taxon>Hexapoda</taxon>
        <taxon>Insecta</taxon>
        <taxon>Pterygota</taxon>
        <taxon>Neoptera</taxon>
        <taxon>Endopterygota</taxon>
        <taxon>Diptera</taxon>
        <taxon>Nematocera</taxon>
        <taxon>Psychodoidea</taxon>
        <taxon>Psychodidae</taxon>
        <taxon>Lutzomyia</taxon>
        <taxon>Lutzomyia</taxon>
    </lineage>
</organism>
<dbReference type="PROSITE" id="PS51505">
    <property type="entry name" value="SCA7"/>
    <property type="match status" value="1"/>
</dbReference>
<evidence type="ECO:0000313" key="4">
    <source>
        <dbReference type="EnsemblMetazoa" id="LLOJ005523-PA"/>
    </source>
</evidence>
<protein>
    <submittedName>
        <fullName evidence="3">Putative mucin-17-like protein</fullName>
    </submittedName>
</protein>
<reference evidence="5" key="1">
    <citation type="submission" date="2012-05" db="EMBL/GenBank/DDBJ databases">
        <title>Whole Genome Assembly of Lutzomyia longipalpis.</title>
        <authorList>
            <person name="Richards S."/>
            <person name="Qu C."/>
            <person name="Dillon R."/>
            <person name="Worley K."/>
            <person name="Scherer S."/>
            <person name="Batterton M."/>
            <person name="Taylor A."/>
            <person name="Hawes A."/>
            <person name="Hernandez B."/>
            <person name="Kovar C."/>
            <person name="Mandapat C."/>
            <person name="Pham C."/>
            <person name="Qu C."/>
            <person name="Jing C."/>
            <person name="Bess C."/>
            <person name="Bandaranaike D."/>
            <person name="Ngo D."/>
            <person name="Ongeri F."/>
            <person name="Arias F."/>
            <person name="Lara F."/>
            <person name="Weissenberger G."/>
            <person name="Kamau G."/>
            <person name="Han H."/>
            <person name="Shen H."/>
            <person name="Dinh H."/>
            <person name="Khalil I."/>
            <person name="Jones J."/>
            <person name="Shafer J."/>
            <person name="Jayaseelan J."/>
            <person name="Quiroz J."/>
            <person name="Blankenburg K."/>
            <person name="Nguyen L."/>
            <person name="Jackson L."/>
            <person name="Francisco L."/>
            <person name="Tang L.-Y."/>
            <person name="Pu L.-L."/>
            <person name="Perales L."/>
            <person name="Lorensuhewa L."/>
            <person name="Munidasa M."/>
            <person name="Coyle M."/>
            <person name="Taylor M."/>
            <person name="Puazo M."/>
            <person name="Firestine M."/>
            <person name="Scheel M."/>
            <person name="Javaid M."/>
            <person name="Wang M."/>
            <person name="Li M."/>
            <person name="Tabassum N."/>
            <person name="Saada N."/>
            <person name="Osuji N."/>
            <person name="Aqrawi P."/>
            <person name="Fu Q."/>
            <person name="Thornton R."/>
            <person name="Raj R."/>
            <person name="Goodspeed R."/>
            <person name="Mata R."/>
            <person name="Najjar R."/>
            <person name="Gubbala S."/>
            <person name="Lee S."/>
            <person name="Denson S."/>
            <person name="Patil S."/>
            <person name="Macmil S."/>
            <person name="Qi S."/>
            <person name="Matskevitch T."/>
            <person name="Palculict T."/>
            <person name="Mathew T."/>
            <person name="Vee V."/>
            <person name="Velamala V."/>
            <person name="Korchina V."/>
            <person name="Cai W."/>
            <person name="Liu W."/>
            <person name="Dai W."/>
            <person name="Zou X."/>
            <person name="Zhu Y."/>
            <person name="Zhang Y."/>
            <person name="Wu Y.-Q."/>
            <person name="Xin Y."/>
            <person name="Nazarath L."/>
            <person name="Kovar C."/>
            <person name="Han Y."/>
            <person name="Muzny D."/>
            <person name="Gibbs R."/>
        </authorList>
    </citation>
    <scope>NUCLEOTIDE SEQUENCE [LARGE SCALE GENOMIC DNA]</scope>
    <source>
        <strain evidence="5">Jacobina</strain>
    </source>
</reference>
<sequence length="661" mass="72525">MFERENRVEDRDKAVGSVMRLDCKEMAIYGVCPETDRFMAVICHYCGSVVKPQSLKEHIKRHAKDPSAASSFQEFWNNETICEEDSKLKRPMAVSLTSLKDTTDQLHPHSLEMRDPGNLYYFKGQKWNALLKNTENLQNVEQKVESRIESGSNSSSLDDAEVRNCGAVVCHFCGAVVKPHALQAHMNRHANDRVGDVSVTSIERKPRIEGKGIGVDESERLDSQLKPPKAATACMSSGFQQNTSPTKGTTALSHSDHVEGVDTLLQSQLGSAAKGARRGHGLRGRGKQIGKEREYDPDRHCGVSIDSGKPCTRTLTCKSHALSLRRQVPGRSVPFDKLLLDHRNSRAARSRNSASGVLPDADSSNSSSSFDIERKSLSATSSSNSSGGPTVGSPLRHTEELDGDLDHKLPIKLTDCSVTLNKLKREHTAIMGETSTKRLHLEKPLEMTELPKTLLDVQMECPPILDTTTLLTPDQQLTVAVPLSMISVMNLGSSVACSEGNVVNLNHSPPVHPESGLFTLSISNRARRDHNRLKLHVLRRSGVKTEENPSAESTPDPTEEFPDIDTWHSSIPRPCQVNSMKLRRIGGGSMLSRRFCNFRKALLANMNTNMISSSGQTILSSSTNIGTVASLLSGRSNVGSTSAKHTIYLDKVNFPGERIKV</sequence>
<evidence type="ECO:0000259" key="2">
    <source>
        <dbReference type="PROSITE" id="PS51505"/>
    </source>
</evidence>
<evidence type="ECO:0000313" key="5">
    <source>
        <dbReference type="Proteomes" id="UP000092461"/>
    </source>
</evidence>
<keyword evidence="5" id="KW-1185">Reference proteome</keyword>
<dbReference type="VEuPathDB" id="VectorBase:LLONM1_005033"/>
<dbReference type="EMBL" id="GITU01005833">
    <property type="protein sequence ID" value="MBC1174536.1"/>
    <property type="molecule type" value="Transcribed_RNA"/>
</dbReference>
<feature type="region of interest" description="Disordered" evidence="1">
    <location>
        <begin position="270"/>
        <end position="306"/>
    </location>
</feature>
<feature type="compositionally biased region" description="Basic and acidic residues" evidence="1">
    <location>
        <begin position="289"/>
        <end position="301"/>
    </location>
</feature>
<dbReference type="InterPro" id="IPR013243">
    <property type="entry name" value="SCA7_dom"/>
</dbReference>
<dbReference type="VEuPathDB" id="VectorBase:LLOJ005523"/>
<reference evidence="4" key="3">
    <citation type="submission" date="2020-05" db="UniProtKB">
        <authorList>
            <consortium name="EnsemblMetazoa"/>
        </authorList>
    </citation>
    <scope>IDENTIFICATION</scope>
    <source>
        <strain evidence="4">Jacobina</strain>
    </source>
</reference>
<proteinExistence type="predicted"/>
<dbReference type="PANTHER" id="PTHR15117:SF24">
    <property type="entry name" value="SCA7 DOMAIN-CONTAINING PROTEIN"/>
    <property type="match status" value="1"/>
</dbReference>
<accession>A0A1B0CLN6</accession>
<dbReference type="EnsemblMetazoa" id="LLOJ005523-RA">
    <property type="protein sequence ID" value="LLOJ005523-PA"/>
    <property type="gene ID" value="LLOJ005523"/>
</dbReference>
<dbReference type="SMART" id="SM00355">
    <property type="entry name" value="ZnF_C2H2"/>
    <property type="match status" value="2"/>
</dbReference>
<dbReference type="PANTHER" id="PTHR15117">
    <property type="entry name" value="ATAXIN 7 RELATED"/>
    <property type="match status" value="1"/>
</dbReference>
<evidence type="ECO:0000256" key="1">
    <source>
        <dbReference type="SAM" id="MobiDB-lite"/>
    </source>
</evidence>
<dbReference type="InterPro" id="IPR052237">
    <property type="entry name" value="Ataxin-7-like_regulator"/>
</dbReference>
<feature type="compositionally biased region" description="Basic residues" evidence="1">
    <location>
        <begin position="275"/>
        <end position="288"/>
    </location>
</feature>
<evidence type="ECO:0000313" key="3">
    <source>
        <dbReference type="EMBL" id="MBC1174536.1"/>
    </source>
</evidence>
<dbReference type="EMBL" id="AJWK01017465">
    <property type="status" value="NOT_ANNOTATED_CDS"/>
    <property type="molecule type" value="Genomic_DNA"/>
</dbReference>
<dbReference type="Gene3D" id="6.10.140.1270">
    <property type="match status" value="1"/>
</dbReference>
<dbReference type="AlphaFoldDB" id="A0A1B0CLN6"/>
<name>A0A1B0CLN6_LUTLO</name>
<feature type="region of interest" description="Disordered" evidence="1">
    <location>
        <begin position="345"/>
        <end position="403"/>
    </location>
</feature>
<reference evidence="3" key="2">
    <citation type="journal article" date="2020" name="BMC">
        <title>Leishmania infection induces a limited differential gene expression in the sand fly midgut.</title>
        <authorList>
            <person name="Coutinho-Abreu I.V."/>
            <person name="Serafim T.D."/>
            <person name="Meneses C."/>
            <person name="Kamhawi S."/>
            <person name="Oliveira F."/>
            <person name="Valenzuela J.G."/>
        </authorList>
    </citation>
    <scope>NUCLEOTIDE SEQUENCE</scope>
    <source>
        <strain evidence="3">Jacobina</strain>
        <tissue evidence="3">Midgut</tissue>
    </source>
</reference>